<feature type="compositionally biased region" description="Basic residues" evidence="1">
    <location>
        <begin position="27"/>
        <end position="37"/>
    </location>
</feature>
<sequence>MPPLTRKRKLQEELNGGATNEVVKKAQKVVSKAKAKPRQATSQNRPYSHYQHFSKQQRSSIRKNELLALPAEIRNQIYAELIEVACAKPMVFQKVYPRHSGE</sequence>
<feature type="compositionally biased region" description="Polar residues" evidence="1">
    <location>
        <begin position="39"/>
        <end position="57"/>
    </location>
</feature>
<dbReference type="EMBL" id="MU007125">
    <property type="protein sequence ID" value="KAF2418750.1"/>
    <property type="molecule type" value="Genomic_DNA"/>
</dbReference>
<dbReference type="Proteomes" id="UP000800235">
    <property type="component" value="Unassembled WGS sequence"/>
</dbReference>
<feature type="region of interest" description="Disordered" evidence="1">
    <location>
        <begin position="27"/>
        <end position="57"/>
    </location>
</feature>
<evidence type="ECO:0000313" key="2">
    <source>
        <dbReference type="EMBL" id="KAF2418750.1"/>
    </source>
</evidence>
<proteinExistence type="predicted"/>
<reference evidence="2" key="1">
    <citation type="journal article" date="2020" name="Stud. Mycol.">
        <title>101 Dothideomycetes genomes: a test case for predicting lifestyles and emergence of pathogens.</title>
        <authorList>
            <person name="Haridas S."/>
            <person name="Albert R."/>
            <person name="Binder M."/>
            <person name="Bloem J."/>
            <person name="Labutti K."/>
            <person name="Salamov A."/>
            <person name="Andreopoulos B."/>
            <person name="Baker S."/>
            <person name="Barry K."/>
            <person name="Bills G."/>
            <person name="Bluhm B."/>
            <person name="Cannon C."/>
            <person name="Castanera R."/>
            <person name="Culley D."/>
            <person name="Daum C."/>
            <person name="Ezra D."/>
            <person name="Gonzalez J."/>
            <person name="Henrissat B."/>
            <person name="Kuo A."/>
            <person name="Liang C."/>
            <person name="Lipzen A."/>
            <person name="Lutzoni F."/>
            <person name="Magnuson J."/>
            <person name="Mondo S."/>
            <person name="Nolan M."/>
            <person name="Ohm R."/>
            <person name="Pangilinan J."/>
            <person name="Park H.-J."/>
            <person name="Ramirez L."/>
            <person name="Alfaro M."/>
            <person name="Sun H."/>
            <person name="Tritt A."/>
            <person name="Yoshinaga Y."/>
            <person name="Zwiers L.-H."/>
            <person name="Turgeon B."/>
            <person name="Goodwin S."/>
            <person name="Spatafora J."/>
            <person name="Crous P."/>
            <person name="Grigoriev I."/>
        </authorList>
    </citation>
    <scope>NUCLEOTIDE SEQUENCE</scope>
    <source>
        <strain evidence="2">CBS 130266</strain>
    </source>
</reference>
<accession>A0A9P4NF52</accession>
<name>A0A9P4NF52_9PEZI</name>
<dbReference type="AlphaFoldDB" id="A0A9P4NF52"/>
<keyword evidence="3" id="KW-1185">Reference proteome</keyword>
<evidence type="ECO:0000313" key="3">
    <source>
        <dbReference type="Proteomes" id="UP000800235"/>
    </source>
</evidence>
<gene>
    <name evidence="2" type="ORF">EJ08DRAFT_703029</name>
</gene>
<protein>
    <submittedName>
        <fullName evidence="2">Uncharacterized protein</fullName>
    </submittedName>
</protein>
<organism evidence="2 3">
    <name type="scientific">Tothia fuscella</name>
    <dbReference type="NCBI Taxonomy" id="1048955"/>
    <lineage>
        <taxon>Eukaryota</taxon>
        <taxon>Fungi</taxon>
        <taxon>Dikarya</taxon>
        <taxon>Ascomycota</taxon>
        <taxon>Pezizomycotina</taxon>
        <taxon>Dothideomycetes</taxon>
        <taxon>Pleosporomycetidae</taxon>
        <taxon>Venturiales</taxon>
        <taxon>Cylindrosympodiaceae</taxon>
        <taxon>Tothia</taxon>
    </lineage>
</organism>
<comment type="caution">
    <text evidence="2">The sequence shown here is derived from an EMBL/GenBank/DDBJ whole genome shotgun (WGS) entry which is preliminary data.</text>
</comment>
<evidence type="ECO:0000256" key="1">
    <source>
        <dbReference type="SAM" id="MobiDB-lite"/>
    </source>
</evidence>